<dbReference type="GO" id="GO:0008168">
    <property type="term" value="F:methyltransferase activity"/>
    <property type="evidence" value="ECO:0007669"/>
    <property type="project" value="UniProtKB-KW"/>
</dbReference>
<gene>
    <name evidence="6" type="ORF">J2T15_004217</name>
</gene>
<evidence type="ECO:0000313" key="7">
    <source>
        <dbReference type="Proteomes" id="UP001229346"/>
    </source>
</evidence>
<evidence type="ECO:0000256" key="2">
    <source>
        <dbReference type="ARBA" id="ARBA00022679"/>
    </source>
</evidence>
<feature type="domain" description="Methyltransferase" evidence="5">
    <location>
        <begin position="49"/>
        <end position="139"/>
    </location>
</feature>
<comment type="similarity">
    <text evidence="4">Belongs to the methyltransferase superfamily. YrrT family.</text>
</comment>
<dbReference type="EMBL" id="JAUSSU010000008">
    <property type="protein sequence ID" value="MDQ0114761.1"/>
    <property type="molecule type" value="Genomic_DNA"/>
</dbReference>
<evidence type="ECO:0000256" key="1">
    <source>
        <dbReference type="ARBA" id="ARBA00022603"/>
    </source>
</evidence>
<evidence type="ECO:0000256" key="3">
    <source>
        <dbReference type="ARBA" id="ARBA00022691"/>
    </source>
</evidence>
<dbReference type="SUPFAM" id="SSF53335">
    <property type="entry name" value="S-adenosyl-L-methionine-dependent methyltransferases"/>
    <property type="match status" value="1"/>
</dbReference>
<dbReference type="RefSeq" id="WP_307206138.1">
    <property type="nucleotide sequence ID" value="NZ_JAUSSU010000008.1"/>
</dbReference>
<dbReference type="Gene3D" id="3.40.50.150">
    <property type="entry name" value="Vaccinia Virus protein VP39"/>
    <property type="match status" value="1"/>
</dbReference>
<evidence type="ECO:0000259" key="5">
    <source>
        <dbReference type="Pfam" id="PF13649"/>
    </source>
</evidence>
<dbReference type="CDD" id="cd02440">
    <property type="entry name" value="AdoMet_MTases"/>
    <property type="match status" value="1"/>
</dbReference>
<dbReference type="GO" id="GO:0032259">
    <property type="term" value="P:methylation"/>
    <property type="evidence" value="ECO:0007669"/>
    <property type="project" value="UniProtKB-KW"/>
</dbReference>
<dbReference type="Pfam" id="PF13649">
    <property type="entry name" value="Methyltransf_25"/>
    <property type="match status" value="1"/>
</dbReference>
<accession>A0ABT9U6T1</accession>
<evidence type="ECO:0000256" key="4">
    <source>
        <dbReference type="HAMAP-Rule" id="MF_02100"/>
    </source>
</evidence>
<keyword evidence="1 4" id="KW-0489">Methyltransferase</keyword>
<comment type="function">
    <text evidence="4">Could be a S-adenosyl-L-methionine-dependent methyltransferase.</text>
</comment>
<feature type="binding site" evidence="4">
    <location>
        <position position="96"/>
    </location>
    <ligand>
        <name>S-adenosyl-L-methionine</name>
        <dbReference type="ChEBI" id="CHEBI:59789"/>
    </ligand>
</feature>
<dbReference type="InterPro" id="IPR029063">
    <property type="entry name" value="SAM-dependent_MTases_sf"/>
</dbReference>
<comment type="caution">
    <text evidence="6">The sequence shown here is derived from an EMBL/GenBank/DDBJ whole genome shotgun (WGS) entry which is preliminary data.</text>
</comment>
<dbReference type="Proteomes" id="UP001229346">
    <property type="component" value="Unassembled WGS sequence"/>
</dbReference>
<protein>
    <recommendedName>
        <fullName evidence="4">Uncharacterized methyltransferase J2T15_004217</fullName>
        <ecNumber evidence="4">2.1.1.-</ecNumber>
    </recommendedName>
</protein>
<dbReference type="PANTHER" id="PTHR43861:SF1">
    <property type="entry name" value="TRANS-ACONITATE 2-METHYLTRANSFERASE"/>
    <property type="match status" value="1"/>
</dbReference>
<keyword evidence="3 4" id="KW-0949">S-adenosyl-L-methionine</keyword>
<keyword evidence="7" id="KW-1185">Reference proteome</keyword>
<feature type="binding site" evidence="4">
    <location>
        <position position="53"/>
    </location>
    <ligand>
        <name>S-adenosyl-L-methionine</name>
        <dbReference type="ChEBI" id="CHEBI:59789"/>
    </ligand>
</feature>
<organism evidence="6 7">
    <name type="scientific">Paenibacillus harenae</name>
    <dbReference type="NCBI Taxonomy" id="306543"/>
    <lineage>
        <taxon>Bacteria</taxon>
        <taxon>Bacillati</taxon>
        <taxon>Bacillota</taxon>
        <taxon>Bacilli</taxon>
        <taxon>Bacillales</taxon>
        <taxon>Paenibacillaceae</taxon>
        <taxon>Paenibacillus</taxon>
    </lineage>
</organism>
<name>A0ABT9U6T1_PAEHA</name>
<dbReference type="HAMAP" id="MF_02100">
    <property type="entry name" value="Methyltr_YrrT"/>
    <property type="match status" value="1"/>
</dbReference>
<dbReference type="EC" id="2.1.1.-" evidence="4"/>
<reference evidence="6 7" key="1">
    <citation type="submission" date="2023-07" db="EMBL/GenBank/DDBJ databases">
        <title>Sorghum-associated microbial communities from plants grown in Nebraska, USA.</title>
        <authorList>
            <person name="Schachtman D."/>
        </authorList>
    </citation>
    <scope>NUCLEOTIDE SEQUENCE [LARGE SCALE GENOMIC DNA]</scope>
    <source>
        <strain evidence="6 7">CC482</strain>
    </source>
</reference>
<evidence type="ECO:0000313" key="6">
    <source>
        <dbReference type="EMBL" id="MDQ0114761.1"/>
    </source>
</evidence>
<dbReference type="InterPro" id="IPR023553">
    <property type="entry name" value="Uncharacterised_MeTfrase_YrrT"/>
</dbReference>
<keyword evidence="2 4" id="KW-0808">Transferase</keyword>
<dbReference type="InterPro" id="IPR041698">
    <property type="entry name" value="Methyltransf_25"/>
</dbReference>
<sequence length="215" mass="24052">MGTEFNKLFDEWSEHYDRTVAGHDMQYREVFEGYEDILEAVAVRASGTVVEFGVGTGNLTEKLLARGLRVYGIEPSEGMRAQFGKRGLAATLMEGDFLHYPAIAEPIDTIVSTYAFHHLTDEEKGQAISQYAAWLGYGGRIIFADTAFQDEAARRSIELAVEEAGFKELLKNLQSEYYTTLNVLTGMFEAHGFHVALSPMNRFVWLMEAVKTDGS</sequence>
<dbReference type="PANTHER" id="PTHR43861">
    <property type="entry name" value="TRANS-ACONITATE 2-METHYLTRANSFERASE-RELATED"/>
    <property type="match status" value="1"/>
</dbReference>
<proteinExistence type="inferred from homology"/>
<feature type="binding site" evidence="4">
    <location>
        <position position="74"/>
    </location>
    <ligand>
        <name>S-adenosyl-L-methionine</name>
        <dbReference type="ChEBI" id="CHEBI:59789"/>
    </ligand>
</feature>